<evidence type="ECO:0000313" key="3">
    <source>
        <dbReference type="EMBL" id="MDN7567448.1"/>
    </source>
</evidence>
<proteinExistence type="predicted"/>
<dbReference type="EMBL" id="JAENIB010000022">
    <property type="protein sequence ID" value="MBK1934614.1"/>
    <property type="molecule type" value="Genomic_DNA"/>
</dbReference>
<accession>A0AAP1VAI5</accession>
<dbReference type="Proteomes" id="UP001172109">
    <property type="component" value="Unassembled WGS sequence"/>
</dbReference>
<reference evidence="4 7" key="3">
    <citation type="submission" date="2021-12" db="EMBL/GenBank/DDBJ databases">
        <title>Genomic and phenotypic characterization of three Burkholderia contaminans isolates recovered from different sources.</title>
        <authorList>
            <person name="Lopez De Volder A."/>
            <person name="Fan Y."/>
            <person name="Nunvar J."/>
            <person name="Herrera T."/>
            <person name="Timp W."/>
            <person name="Degrossi J."/>
        </authorList>
    </citation>
    <scope>NUCLEOTIDE SEQUENCE [LARGE SCALE GENOMIC DNA]</scope>
    <source>
        <strain evidence="4 7">LMG 23361</strain>
    </source>
</reference>
<dbReference type="AlphaFoldDB" id="A0AAP1VAI5"/>
<dbReference type="EMBL" id="CP090640">
    <property type="protein sequence ID" value="WFN17488.1"/>
    <property type="molecule type" value="Genomic_DNA"/>
</dbReference>
<dbReference type="Proteomes" id="UP000664048">
    <property type="component" value="Unassembled WGS sequence"/>
</dbReference>
<evidence type="ECO:0000313" key="7">
    <source>
        <dbReference type="Proteomes" id="UP001220209"/>
    </source>
</evidence>
<reference evidence="2 6" key="2">
    <citation type="submission" date="2021-03" db="EMBL/GenBank/DDBJ databases">
        <title>Clinical course, treatment and visual outcome of an outbreak of Burkholderia contaminans endophthalmitis following cataract surgery.</title>
        <authorList>
            <person name="Lind C."/>
            <person name="Olsen K."/>
            <person name="Angelsen N.K."/>
            <person name="Krefting E.A."/>
            <person name="Fossen K."/>
            <person name="Gravningen K."/>
            <person name="Depoorter E."/>
            <person name="Vandamme P."/>
            <person name="Bertelsen G."/>
        </authorList>
    </citation>
    <scope>NUCLEOTIDE SEQUENCE [LARGE SCALE GENOMIC DNA]</scope>
    <source>
        <strain evidence="2 6">51242556</strain>
    </source>
</reference>
<dbReference type="RefSeq" id="WP_135370777.1">
    <property type="nucleotide sequence ID" value="NZ_AP018358.1"/>
</dbReference>
<reference evidence="1" key="1">
    <citation type="submission" date="2021-01" db="EMBL/GenBank/DDBJ databases">
        <title>Outbreak of Burkholderia contaminns endophthalmitis traced to a clinical ventilation system.</title>
        <authorList>
            <person name="Lipuma J."/>
            <person name="Spilker T."/>
            <person name="Kratholm J."/>
        </authorList>
    </citation>
    <scope>NUCLEOTIDE SEQUENCE</scope>
    <source>
        <strain evidence="1">HI4954</strain>
    </source>
</reference>
<evidence type="ECO:0000313" key="1">
    <source>
        <dbReference type="EMBL" id="MBK1934614.1"/>
    </source>
</evidence>
<evidence type="ECO:0000313" key="6">
    <source>
        <dbReference type="Proteomes" id="UP000664048"/>
    </source>
</evidence>
<reference evidence="3" key="4">
    <citation type="submission" date="2023-07" db="EMBL/GenBank/DDBJ databases">
        <title>A collection of bacterial strains from the Burkholderia cepacia Research Laboratory and Repository.</title>
        <authorList>
            <person name="Lipuma J."/>
            <person name="Spilker T."/>
            <person name="Caverly L."/>
        </authorList>
    </citation>
    <scope>NUCLEOTIDE SEQUENCE</scope>
    <source>
        <strain evidence="3">AU44979</strain>
    </source>
</reference>
<dbReference type="GeneID" id="93191332"/>
<evidence type="ECO:0000313" key="5">
    <source>
        <dbReference type="Proteomes" id="UP000611459"/>
    </source>
</evidence>
<keyword evidence="6" id="KW-1185">Reference proteome</keyword>
<name>A0AAP1VAI5_9BURK</name>
<sequence length="63" mass="7112">MLKRGRIDVGRIRIHRAEKHVRASLKQVFRPSRQHYIRFGIGCISTRNAWGAAALPSDGDTLA</sequence>
<protein>
    <submittedName>
        <fullName evidence="1">Uncharacterized protein</fullName>
    </submittedName>
</protein>
<dbReference type="Proteomes" id="UP001220209">
    <property type="component" value="Chromosome 1"/>
</dbReference>
<dbReference type="EMBL" id="JAGEMX010000018">
    <property type="protein sequence ID" value="MBO1834445.1"/>
    <property type="molecule type" value="Genomic_DNA"/>
</dbReference>
<organism evidence="1 5">
    <name type="scientific">Burkholderia contaminans</name>
    <dbReference type="NCBI Taxonomy" id="488447"/>
    <lineage>
        <taxon>Bacteria</taxon>
        <taxon>Pseudomonadati</taxon>
        <taxon>Pseudomonadota</taxon>
        <taxon>Betaproteobacteria</taxon>
        <taxon>Burkholderiales</taxon>
        <taxon>Burkholderiaceae</taxon>
        <taxon>Burkholderia</taxon>
        <taxon>Burkholderia cepacia complex</taxon>
    </lineage>
</organism>
<dbReference type="Proteomes" id="UP000611459">
    <property type="component" value="Unassembled WGS sequence"/>
</dbReference>
<evidence type="ECO:0000313" key="4">
    <source>
        <dbReference type="EMBL" id="WFN17488.1"/>
    </source>
</evidence>
<evidence type="ECO:0000313" key="2">
    <source>
        <dbReference type="EMBL" id="MBO1834445.1"/>
    </source>
</evidence>
<gene>
    <name evidence="2" type="ORF">J4M89_34190</name>
    <name evidence="1" type="ORF">JIN94_32495</name>
    <name evidence="4" type="ORF">LXE91_00075</name>
    <name evidence="3" type="ORF">QZM56_23350</name>
</gene>
<dbReference type="EMBL" id="JAUJQS010000018">
    <property type="protein sequence ID" value="MDN7567448.1"/>
    <property type="molecule type" value="Genomic_DNA"/>
</dbReference>